<dbReference type="Proteomes" id="UP000033451">
    <property type="component" value="Unassembled WGS sequence"/>
</dbReference>
<keyword evidence="2" id="KW-1133">Transmembrane helix</keyword>
<keyword evidence="5" id="KW-1185">Reference proteome</keyword>
<accession>A0A0F0LY91</accession>
<evidence type="ECO:0000313" key="3">
    <source>
        <dbReference type="EMBL" id="HAN24690.1"/>
    </source>
</evidence>
<dbReference type="EMBL" id="DMNG01000152">
    <property type="protein sequence ID" value="HAN24690.1"/>
    <property type="molecule type" value="Genomic_DNA"/>
</dbReference>
<dbReference type="STRING" id="400772.RR49_00243"/>
<name>A0A0F0LY91_9MICO</name>
<dbReference type="RefSeq" id="WP_048809451.1">
    <property type="nucleotide sequence ID" value="NZ_JYIY01000045.1"/>
</dbReference>
<sequence length="94" mass="10065">MTTRHAGPPRTGRVWMWVIIALAVAGIALYLIIDHWTHLAAAAPYAGIIAIAAIHLFGHRGHGSHGGHGDPGHDHEQRHPRTADDTDPPPTDPA</sequence>
<keyword evidence="2" id="KW-0472">Membrane</keyword>
<proteinExistence type="predicted"/>
<evidence type="ECO:0000313" key="6">
    <source>
        <dbReference type="Proteomes" id="UP000257479"/>
    </source>
</evidence>
<dbReference type="AlphaFoldDB" id="A0A0F0LY91"/>
<dbReference type="Proteomes" id="UP000257479">
    <property type="component" value="Unassembled WGS sequence"/>
</dbReference>
<dbReference type="EMBL" id="JYIY01000045">
    <property type="protein sequence ID" value="KJL42773.1"/>
    <property type="molecule type" value="Genomic_DNA"/>
</dbReference>
<feature type="compositionally biased region" description="Basic and acidic residues" evidence="1">
    <location>
        <begin position="67"/>
        <end position="84"/>
    </location>
</feature>
<feature type="region of interest" description="Disordered" evidence="1">
    <location>
        <begin position="61"/>
        <end position="94"/>
    </location>
</feature>
<dbReference type="InterPro" id="IPR021682">
    <property type="entry name" value="DUF2933"/>
</dbReference>
<organism evidence="4 5">
    <name type="scientific">Microbacterium ginsengisoli</name>
    <dbReference type="NCBI Taxonomy" id="400772"/>
    <lineage>
        <taxon>Bacteria</taxon>
        <taxon>Bacillati</taxon>
        <taxon>Actinomycetota</taxon>
        <taxon>Actinomycetes</taxon>
        <taxon>Micrococcales</taxon>
        <taxon>Microbacteriaceae</taxon>
        <taxon>Microbacterium</taxon>
    </lineage>
</organism>
<reference evidence="4 5" key="1">
    <citation type="submission" date="2015-02" db="EMBL/GenBank/DDBJ databases">
        <title>Draft genome sequences of ten Microbacterium spp. with emphasis on heavy metal contaminated environments.</title>
        <authorList>
            <person name="Corretto E."/>
        </authorList>
    </citation>
    <scope>NUCLEOTIDE SEQUENCE [LARGE SCALE GENOMIC DNA]</scope>
    <source>
        <strain evidence="4 5">DSM 18659</strain>
    </source>
</reference>
<feature type="transmembrane region" description="Helical" evidence="2">
    <location>
        <begin position="39"/>
        <end position="58"/>
    </location>
</feature>
<protein>
    <submittedName>
        <fullName evidence="3">DUF2933 domain-containing protein</fullName>
    </submittedName>
</protein>
<dbReference type="Pfam" id="PF11666">
    <property type="entry name" value="DUF2933"/>
    <property type="match status" value="1"/>
</dbReference>
<keyword evidence="2" id="KW-0812">Transmembrane</keyword>
<reference evidence="3 6" key="2">
    <citation type="journal article" date="2018" name="Nat. Biotechnol.">
        <title>A standardized bacterial taxonomy based on genome phylogeny substantially revises the tree of life.</title>
        <authorList>
            <person name="Parks D.H."/>
            <person name="Chuvochina M."/>
            <person name="Waite D.W."/>
            <person name="Rinke C."/>
            <person name="Skarshewski A."/>
            <person name="Chaumeil P.A."/>
            <person name="Hugenholtz P."/>
        </authorList>
    </citation>
    <scope>NUCLEOTIDE SEQUENCE [LARGE SCALE GENOMIC DNA]</scope>
    <source>
        <strain evidence="3">UBA9152</strain>
    </source>
</reference>
<feature type="transmembrane region" description="Helical" evidence="2">
    <location>
        <begin position="14"/>
        <end position="33"/>
    </location>
</feature>
<evidence type="ECO:0000313" key="4">
    <source>
        <dbReference type="EMBL" id="KJL42773.1"/>
    </source>
</evidence>
<comment type="caution">
    <text evidence="4">The sequence shown here is derived from an EMBL/GenBank/DDBJ whole genome shotgun (WGS) entry which is preliminary data.</text>
</comment>
<gene>
    <name evidence="3" type="ORF">DCP95_08980</name>
    <name evidence="4" type="ORF">RR49_00243</name>
</gene>
<evidence type="ECO:0000256" key="2">
    <source>
        <dbReference type="SAM" id="Phobius"/>
    </source>
</evidence>
<evidence type="ECO:0000256" key="1">
    <source>
        <dbReference type="SAM" id="MobiDB-lite"/>
    </source>
</evidence>
<evidence type="ECO:0000313" key="5">
    <source>
        <dbReference type="Proteomes" id="UP000033451"/>
    </source>
</evidence>
<dbReference type="PATRIC" id="fig|400772.4.peg.269"/>